<reference evidence="1" key="2">
    <citation type="submission" date="2015-06" db="UniProtKB">
        <authorList>
            <consortium name="EnsemblPlants"/>
        </authorList>
    </citation>
    <scope>IDENTIFICATION</scope>
    <source>
        <strain evidence="1">DM1-3 516 R44</strain>
    </source>
</reference>
<sequence length="60" mass="7109">MTLKDRLTLRKLYELGIEVHVLNYRYSTVVGELQFDSGLCRFFTMRIFIVVQSWIPVEAL</sequence>
<evidence type="ECO:0000313" key="2">
    <source>
        <dbReference type="Proteomes" id="UP000011115"/>
    </source>
</evidence>
<proteinExistence type="predicted"/>
<dbReference type="EnsemblPlants" id="PGSC0003DMT400090215">
    <property type="protein sequence ID" value="PGSC0003DMT400090215"/>
    <property type="gene ID" value="PGSC0003DMG400039786"/>
</dbReference>
<reference evidence="2" key="1">
    <citation type="journal article" date="2011" name="Nature">
        <title>Genome sequence and analysis of the tuber crop potato.</title>
        <authorList>
            <consortium name="The Potato Genome Sequencing Consortium"/>
        </authorList>
    </citation>
    <scope>NUCLEOTIDE SEQUENCE [LARGE SCALE GENOMIC DNA]</scope>
    <source>
        <strain evidence="2">cv. DM1-3 516 R44</strain>
    </source>
</reference>
<dbReference type="InParanoid" id="M1DJX0"/>
<dbReference type="HOGENOM" id="CLU_2946276_0_0_1"/>
<name>M1DJX0_SOLTU</name>
<dbReference type="Gramene" id="PGSC0003DMT400090215">
    <property type="protein sequence ID" value="PGSC0003DMT400090215"/>
    <property type="gene ID" value="PGSC0003DMG400039786"/>
</dbReference>
<evidence type="ECO:0000313" key="1">
    <source>
        <dbReference type="EnsemblPlants" id="PGSC0003DMT400090215"/>
    </source>
</evidence>
<keyword evidence="2" id="KW-1185">Reference proteome</keyword>
<dbReference type="Proteomes" id="UP000011115">
    <property type="component" value="Unassembled WGS sequence"/>
</dbReference>
<dbReference type="AlphaFoldDB" id="M1DJX0"/>
<organism evidence="1 2">
    <name type="scientific">Solanum tuberosum</name>
    <name type="common">Potato</name>
    <dbReference type="NCBI Taxonomy" id="4113"/>
    <lineage>
        <taxon>Eukaryota</taxon>
        <taxon>Viridiplantae</taxon>
        <taxon>Streptophyta</taxon>
        <taxon>Embryophyta</taxon>
        <taxon>Tracheophyta</taxon>
        <taxon>Spermatophyta</taxon>
        <taxon>Magnoliopsida</taxon>
        <taxon>eudicotyledons</taxon>
        <taxon>Gunneridae</taxon>
        <taxon>Pentapetalae</taxon>
        <taxon>asterids</taxon>
        <taxon>lamiids</taxon>
        <taxon>Solanales</taxon>
        <taxon>Solanaceae</taxon>
        <taxon>Solanoideae</taxon>
        <taxon>Solaneae</taxon>
        <taxon>Solanum</taxon>
    </lineage>
</organism>
<accession>M1DJX0</accession>
<dbReference type="PaxDb" id="4113-PGSC0003DMT400090215"/>
<protein>
    <submittedName>
        <fullName evidence="1">Uncharacterized protein</fullName>
    </submittedName>
</protein>